<dbReference type="RefSeq" id="WP_340332156.1">
    <property type="nucleotide sequence ID" value="NZ_JAZHOF010000012.1"/>
</dbReference>
<sequence>MIRKDLIAPLPELLRRQAEARPDKVAFSDDSGEVSYRDLYRTTANLAGHLAEWGIGDGRAVAVMLPNSVPWIQACFAAVRAGAIAVPINYDAPLAEVAYRLEDAGCRVLVTTDERYALVRDTVLALGISLILVDRAGHAPVGEARFSELAAEAPGRAAPDPDRLHDPAFIVYTSGTTGRAKGVLLTLHGILWVTASCWAVRMGLTEDDRFLSTVPLFHSYALNTTVLTVVALGASARLCERFSTQETIRLLESGEFTFFPGVPTQYHYLLNATGPDHPPFPNLRMCITGGAVMAASVVDAFEKRFQVPLLDGYGITETSTFVAMNAPAGGRVPGSCGLPFAGLCVRIVDPADGRDVEPETVGELIVRGPTIMPGYHNKPEETASAIRDGWYHTGDLARFDRDGFITITGRLKELIIRGGQNIAPAEIEEVVVRHEGIADCAAVACPHAELGEVPVVFVALAPDAEISAEALIAHCRTYLSAYKVPEAVHVVPDIPRTGSGKIMRFQLIEKLKDIRAGGS</sequence>
<accession>A0AAW9RLI0</accession>
<dbReference type="Pfam" id="PF13193">
    <property type="entry name" value="AMP-binding_C"/>
    <property type="match status" value="1"/>
</dbReference>
<evidence type="ECO:0000313" key="4">
    <source>
        <dbReference type="Proteomes" id="UP001378188"/>
    </source>
</evidence>
<protein>
    <submittedName>
        <fullName evidence="3">Class I adenylate-forming enzyme family protein</fullName>
    </submittedName>
</protein>
<proteinExistence type="predicted"/>
<organism evidence="3 4">
    <name type="scientific">Microbaculum marinum</name>
    <dbReference type="NCBI Taxonomy" id="1764581"/>
    <lineage>
        <taxon>Bacteria</taxon>
        <taxon>Pseudomonadati</taxon>
        <taxon>Pseudomonadota</taxon>
        <taxon>Alphaproteobacteria</taxon>
        <taxon>Hyphomicrobiales</taxon>
        <taxon>Tepidamorphaceae</taxon>
        <taxon>Microbaculum</taxon>
    </lineage>
</organism>
<comment type="caution">
    <text evidence="3">The sequence shown here is derived from an EMBL/GenBank/DDBJ whole genome shotgun (WGS) entry which is preliminary data.</text>
</comment>
<dbReference type="InterPro" id="IPR025110">
    <property type="entry name" value="AMP-bd_C"/>
</dbReference>
<evidence type="ECO:0000259" key="2">
    <source>
        <dbReference type="Pfam" id="PF13193"/>
    </source>
</evidence>
<dbReference type="EMBL" id="JAZHOF010000012">
    <property type="protein sequence ID" value="MEJ8574454.1"/>
    <property type="molecule type" value="Genomic_DNA"/>
</dbReference>
<dbReference type="SUPFAM" id="SSF56801">
    <property type="entry name" value="Acetyl-CoA synthetase-like"/>
    <property type="match status" value="1"/>
</dbReference>
<dbReference type="AlphaFoldDB" id="A0AAW9RLI0"/>
<reference evidence="3 4" key="1">
    <citation type="submission" date="2024-02" db="EMBL/GenBank/DDBJ databases">
        <title>Genome analysis and characterization of Microbaculum marinisediminis sp. nov., isolated from marine sediment.</title>
        <authorList>
            <person name="Du Z.-J."/>
            <person name="Ye Y.-Q."/>
            <person name="Zhang Z.-R."/>
            <person name="Yuan S.-M."/>
            <person name="Zhang X.-Y."/>
        </authorList>
    </citation>
    <scope>NUCLEOTIDE SEQUENCE [LARGE SCALE GENOMIC DNA]</scope>
    <source>
        <strain evidence="3 4">SDUM1044001</strain>
    </source>
</reference>
<dbReference type="InterPro" id="IPR020845">
    <property type="entry name" value="AMP-binding_CS"/>
</dbReference>
<dbReference type="GO" id="GO:0016878">
    <property type="term" value="F:acid-thiol ligase activity"/>
    <property type="evidence" value="ECO:0007669"/>
    <property type="project" value="UniProtKB-ARBA"/>
</dbReference>
<dbReference type="InterPro" id="IPR000873">
    <property type="entry name" value="AMP-dep_synth/lig_dom"/>
</dbReference>
<dbReference type="PANTHER" id="PTHR43767:SF1">
    <property type="entry name" value="NONRIBOSOMAL PEPTIDE SYNTHASE PES1 (EUROFUNG)-RELATED"/>
    <property type="match status" value="1"/>
</dbReference>
<keyword evidence="4" id="KW-1185">Reference proteome</keyword>
<feature type="domain" description="AMP-binding enzyme C-terminal" evidence="2">
    <location>
        <begin position="426"/>
        <end position="501"/>
    </location>
</feature>
<evidence type="ECO:0000259" key="1">
    <source>
        <dbReference type="Pfam" id="PF00501"/>
    </source>
</evidence>
<dbReference type="PROSITE" id="PS00455">
    <property type="entry name" value="AMP_BINDING"/>
    <property type="match status" value="1"/>
</dbReference>
<evidence type="ECO:0000313" key="3">
    <source>
        <dbReference type="EMBL" id="MEJ8574454.1"/>
    </source>
</evidence>
<dbReference type="Proteomes" id="UP001378188">
    <property type="component" value="Unassembled WGS sequence"/>
</dbReference>
<feature type="domain" description="AMP-dependent synthetase/ligase" evidence="1">
    <location>
        <begin position="14"/>
        <end position="376"/>
    </location>
</feature>
<dbReference type="Gene3D" id="3.30.300.30">
    <property type="match status" value="1"/>
</dbReference>
<dbReference type="InterPro" id="IPR050237">
    <property type="entry name" value="ATP-dep_AMP-bd_enzyme"/>
</dbReference>
<dbReference type="InterPro" id="IPR042099">
    <property type="entry name" value="ANL_N_sf"/>
</dbReference>
<dbReference type="InterPro" id="IPR045851">
    <property type="entry name" value="AMP-bd_C_sf"/>
</dbReference>
<dbReference type="Gene3D" id="3.40.50.12780">
    <property type="entry name" value="N-terminal domain of ligase-like"/>
    <property type="match status" value="1"/>
</dbReference>
<name>A0AAW9RLI0_9HYPH</name>
<dbReference type="PANTHER" id="PTHR43767">
    <property type="entry name" value="LONG-CHAIN-FATTY-ACID--COA LIGASE"/>
    <property type="match status" value="1"/>
</dbReference>
<dbReference type="Pfam" id="PF00501">
    <property type="entry name" value="AMP-binding"/>
    <property type="match status" value="1"/>
</dbReference>
<gene>
    <name evidence="3" type="ORF">V3328_23450</name>
</gene>